<dbReference type="Proteomes" id="UP000199440">
    <property type="component" value="Unassembled WGS sequence"/>
</dbReference>
<evidence type="ECO:0000313" key="7">
    <source>
        <dbReference type="Proteomes" id="UP000199440"/>
    </source>
</evidence>
<keyword evidence="5" id="KW-0119">Carbohydrate metabolism</keyword>
<dbReference type="AlphaFoldDB" id="A0A1G9I7S3"/>
<dbReference type="InterPro" id="IPR006879">
    <property type="entry name" value="YdjC-like"/>
</dbReference>
<dbReference type="GO" id="GO:0019213">
    <property type="term" value="F:deacetylase activity"/>
    <property type="evidence" value="ECO:0007669"/>
    <property type="project" value="TreeGrafter"/>
</dbReference>
<dbReference type="OrthoDB" id="9774177at2"/>
<dbReference type="PANTHER" id="PTHR31609">
    <property type="entry name" value="YDJC DEACETYLASE FAMILY MEMBER"/>
    <property type="match status" value="1"/>
</dbReference>
<gene>
    <name evidence="6" type="ORF">SAMN04488514_10130</name>
</gene>
<dbReference type="CDD" id="cd10802">
    <property type="entry name" value="YdjC_TTHB029_like"/>
    <property type="match status" value="1"/>
</dbReference>
<keyword evidence="4" id="KW-0460">Magnesium</keyword>
<evidence type="ECO:0000256" key="5">
    <source>
        <dbReference type="ARBA" id="ARBA00023277"/>
    </source>
</evidence>
<dbReference type="EMBL" id="FNGV01000001">
    <property type="protein sequence ID" value="SDL21317.1"/>
    <property type="molecule type" value="Genomic_DNA"/>
</dbReference>
<dbReference type="PROSITE" id="PS51257">
    <property type="entry name" value="PROKAR_LIPOPROTEIN"/>
    <property type="match status" value="1"/>
</dbReference>
<evidence type="ECO:0000256" key="3">
    <source>
        <dbReference type="ARBA" id="ARBA00022801"/>
    </source>
</evidence>
<dbReference type="STRING" id="192904.SAMN04488514_10130"/>
<keyword evidence="3" id="KW-0378">Hydrolase</keyword>
<protein>
    <recommendedName>
        <fullName evidence="8">YdjC-like protein</fullName>
    </recommendedName>
</protein>
<dbReference type="PANTHER" id="PTHR31609:SF1">
    <property type="entry name" value="CARBOHYDRATE DEACETYLASE"/>
    <property type="match status" value="1"/>
</dbReference>
<accession>A0A1G9I7S3</accession>
<evidence type="ECO:0000256" key="2">
    <source>
        <dbReference type="ARBA" id="ARBA00022723"/>
    </source>
</evidence>
<proteinExistence type="predicted"/>
<dbReference type="GO" id="GO:0005975">
    <property type="term" value="P:carbohydrate metabolic process"/>
    <property type="evidence" value="ECO:0007669"/>
    <property type="project" value="InterPro"/>
</dbReference>
<comment type="cofactor">
    <cofactor evidence="1">
        <name>Mg(2+)</name>
        <dbReference type="ChEBI" id="CHEBI:18420"/>
    </cofactor>
</comment>
<sequence>MKKSHLMKGMAALCLSILFSSCNEKKKNEIQTAQKEQAMEETKEAPGTWAERLGWPAGKKVIMLHADDIGMCPEANTAAEKQLTEGVIQSAAVMIPCPNAEEFITWAKDNPAMDVGLHLTLTSEWKTYRWGTVTEPNEVPGLLDEDKMMWHSVMQVVQHASADEVEKEIRSQIEQSIAWGHRPDHIDTHMGTLFGDPSYVKAYIKVAQEYGIPANIIDLSKPQVLAAFRSKGYPLDDSVVKMVEGYSLPKLDFFTSAPKADTYEEKVGAFKELIRSLEPGLTEIIFHPSVLTENLKTITNSWQQRSWEAQMFSDPDLIQFFKDEGIIFTNWQEIMKRFE</sequence>
<name>A0A1G9I7S3_9FLAO</name>
<evidence type="ECO:0000256" key="4">
    <source>
        <dbReference type="ARBA" id="ARBA00022842"/>
    </source>
</evidence>
<evidence type="ECO:0000313" key="6">
    <source>
        <dbReference type="EMBL" id="SDL21317.1"/>
    </source>
</evidence>
<dbReference type="GO" id="GO:0016787">
    <property type="term" value="F:hydrolase activity"/>
    <property type="evidence" value="ECO:0007669"/>
    <property type="project" value="UniProtKB-KW"/>
</dbReference>
<evidence type="ECO:0000256" key="1">
    <source>
        <dbReference type="ARBA" id="ARBA00001946"/>
    </source>
</evidence>
<dbReference type="Gene3D" id="3.20.20.370">
    <property type="entry name" value="Glycoside hydrolase/deacetylase"/>
    <property type="match status" value="1"/>
</dbReference>
<keyword evidence="2" id="KW-0479">Metal-binding</keyword>
<dbReference type="InterPro" id="IPR011330">
    <property type="entry name" value="Glyco_hydro/deAcase_b/a-brl"/>
</dbReference>
<organism evidence="6 7">
    <name type="scientific">Kriegella aquimaris</name>
    <dbReference type="NCBI Taxonomy" id="192904"/>
    <lineage>
        <taxon>Bacteria</taxon>
        <taxon>Pseudomonadati</taxon>
        <taxon>Bacteroidota</taxon>
        <taxon>Flavobacteriia</taxon>
        <taxon>Flavobacteriales</taxon>
        <taxon>Flavobacteriaceae</taxon>
        <taxon>Kriegella</taxon>
    </lineage>
</organism>
<dbReference type="SUPFAM" id="SSF88713">
    <property type="entry name" value="Glycoside hydrolase/deacetylase"/>
    <property type="match status" value="1"/>
</dbReference>
<reference evidence="6 7" key="1">
    <citation type="submission" date="2016-10" db="EMBL/GenBank/DDBJ databases">
        <authorList>
            <person name="de Groot N.N."/>
        </authorList>
    </citation>
    <scope>NUCLEOTIDE SEQUENCE [LARGE SCALE GENOMIC DNA]</scope>
    <source>
        <strain evidence="6 7">DSM 19886</strain>
    </source>
</reference>
<dbReference type="Pfam" id="PF04794">
    <property type="entry name" value="YdjC"/>
    <property type="match status" value="1"/>
</dbReference>
<evidence type="ECO:0008006" key="8">
    <source>
        <dbReference type="Google" id="ProtNLM"/>
    </source>
</evidence>
<dbReference type="RefSeq" id="WP_089884069.1">
    <property type="nucleotide sequence ID" value="NZ_FNGV01000001.1"/>
</dbReference>
<keyword evidence="7" id="KW-1185">Reference proteome</keyword>
<dbReference type="GO" id="GO:0046872">
    <property type="term" value="F:metal ion binding"/>
    <property type="evidence" value="ECO:0007669"/>
    <property type="project" value="UniProtKB-KW"/>
</dbReference>